<feature type="domain" description="Transposase IS801/IS1294" evidence="1">
    <location>
        <begin position="144"/>
        <end position="324"/>
    </location>
</feature>
<dbReference type="PANTHER" id="PTHR37023">
    <property type="entry name" value="TRANSPOSASE"/>
    <property type="match status" value="1"/>
</dbReference>
<accession>A0A644YT88</accession>
<dbReference type="PANTHER" id="PTHR37023:SF1">
    <property type="entry name" value="ISSOD25 TRANSPOSASE TNPA_ISSOD25"/>
    <property type="match status" value="1"/>
</dbReference>
<dbReference type="GO" id="GO:0003677">
    <property type="term" value="F:DNA binding"/>
    <property type="evidence" value="ECO:0007669"/>
    <property type="project" value="InterPro"/>
</dbReference>
<sequence length="386" mass="44041">MENKKQIIEIADIFRDKRHDFLTENTLCAVQQKAMEDIIACRTSELGGHTLSCNHCGHKVQSYNSCRNRNCPKCQYIKRMQWVDKLAADLPPVKHFHIVFTIPACLHKLFYINQRIAYSLLFKAAGQTLMQCARNTHYLGAEAGAVALLHTWGQTMTYHPHIHTIVPAGGVSDDGMEWVPSAKKFFVPVKVLSTVFRGILCRLLQESVFRKEIKLPDDTPDFQTIKAKCYAKKWVVYAEKPFASPDNLVRYLGNYTHRVAISNHRMVGYKDDKVTFSYRDNKAGGARKTMTLETMEFIRRFMQHVLPCGFSKIRYFGFMAICKRKTKLNLCYSLLPTPTYFSRLTGLLAMEVLQIISGKDPIICAKCKKGKLMVSPACNVLHMEPG</sequence>
<dbReference type="InterPro" id="IPR026889">
    <property type="entry name" value="Zn_Tnp"/>
</dbReference>
<dbReference type="EMBL" id="VSSQ01005578">
    <property type="protein sequence ID" value="MPM29683.1"/>
    <property type="molecule type" value="Genomic_DNA"/>
</dbReference>
<comment type="caution">
    <text evidence="3">The sequence shown here is derived from an EMBL/GenBank/DDBJ whole genome shotgun (WGS) entry which is preliminary data.</text>
</comment>
<dbReference type="InterPro" id="IPR054832">
    <property type="entry name" value="transpos_IS91"/>
</dbReference>
<dbReference type="GO" id="GO:0006313">
    <property type="term" value="P:DNA transposition"/>
    <property type="evidence" value="ECO:0007669"/>
    <property type="project" value="InterPro"/>
</dbReference>
<reference evidence="3" key="1">
    <citation type="submission" date="2019-08" db="EMBL/GenBank/DDBJ databases">
        <authorList>
            <person name="Kucharzyk K."/>
            <person name="Murdoch R.W."/>
            <person name="Higgins S."/>
            <person name="Loffler F."/>
        </authorList>
    </citation>
    <scope>NUCLEOTIDE SEQUENCE</scope>
</reference>
<proteinExistence type="predicted"/>
<gene>
    <name evidence="3" type="ORF">SDC9_76223</name>
</gene>
<organism evidence="3">
    <name type="scientific">bioreactor metagenome</name>
    <dbReference type="NCBI Taxonomy" id="1076179"/>
    <lineage>
        <taxon>unclassified sequences</taxon>
        <taxon>metagenomes</taxon>
        <taxon>ecological metagenomes</taxon>
    </lineage>
</organism>
<name>A0A644YT88_9ZZZZ</name>
<dbReference type="NCBIfam" id="NF033538">
    <property type="entry name" value="transpos_IS91"/>
    <property type="match status" value="1"/>
</dbReference>
<dbReference type="GO" id="GO:0004803">
    <property type="term" value="F:transposase activity"/>
    <property type="evidence" value="ECO:0007669"/>
    <property type="project" value="InterPro"/>
</dbReference>
<dbReference type="AlphaFoldDB" id="A0A644YT88"/>
<dbReference type="InterPro" id="IPR007069">
    <property type="entry name" value="Transposase_32"/>
</dbReference>
<evidence type="ECO:0000259" key="2">
    <source>
        <dbReference type="Pfam" id="PF14319"/>
    </source>
</evidence>
<evidence type="ECO:0000313" key="3">
    <source>
        <dbReference type="EMBL" id="MPM29683.1"/>
    </source>
</evidence>
<dbReference type="Pfam" id="PF04986">
    <property type="entry name" value="Y2_Tnp"/>
    <property type="match status" value="1"/>
</dbReference>
<protein>
    <submittedName>
        <fullName evidence="3">IS91 family transposase ISAzo26</fullName>
    </submittedName>
</protein>
<feature type="domain" description="Transposase zinc-binding" evidence="2">
    <location>
        <begin position="13"/>
        <end position="102"/>
    </location>
</feature>
<dbReference type="Pfam" id="PF14319">
    <property type="entry name" value="Zn_Tnp_IS91"/>
    <property type="match status" value="1"/>
</dbReference>
<evidence type="ECO:0000259" key="1">
    <source>
        <dbReference type="Pfam" id="PF04986"/>
    </source>
</evidence>